<reference evidence="5" key="1">
    <citation type="submission" date="2021-06" db="EMBL/GenBank/DDBJ databases">
        <title>Parelaphostrongylus tenuis whole genome reference sequence.</title>
        <authorList>
            <person name="Garwood T.J."/>
            <person name="Larsen P.A."/>
            <person name="Fountain-Jones N.M."/>
            <person name="Garbe J.R."/>
            <person name="Macchietto M.G."/>
            <person name="Kania S.A."/>
            <person name="Gerhold R.W."/>
            <person name="Richards J.E."/>
            <person name="Wolf T.M."/>
        </authorList>
    </citation>
    <scope>NUCLEOTIDE SEQUENCE</scope>
    <source>
        <strain evidence="5">MNPRO001-30</strain>
        <tissue evidence="5">Meninges</tissue>
    </source>
</reference>
<dbReference type="FunFam" id="1.10.10.1940:FF:000002">
    <property type="entry name" value="PHAryngeal gland Toxin-related"/>
    <property type="match status" value="3"/>
</dbReference>
<evidence type="ECO:0000313" key="5">
    <source>
        <dbReference type="EMBL" id="KAJ1369898.1"/>
    </source>
</evidence>
<evidence type="ECO:0000259" key="4">
    <source>
        <dbReference type="PROSITE" id="PS51670"/>
    </source>
</evidence>
<feature type="domain" description="ShKT" evidence="4">
    <location>
        <begin position="192"/>
        <end position="232"/>
    </location>
</feature>
<comment type="caution">
    <text evidence="3">Lacks conserved residue(s) required for the propagation of feature annotation.</text>
</comment>
<feature type="domain" description="ShKT" evidence="4">
    <location>
        <begin position="136"/>
        <end position="176"/>
    </location>
</feature>
<dbReference type="EMBL" id="JAHQIW010006697">
    <property type="protein sequence ID" value="KAJ1369898.1"/>
    <property type="molecule type" value="Genomic_DNA"/>
</dbReference>
<keyword evidence="2" id="KW-1015">Disulfide bond</keyword>
<comment type="caution">
    <text evidence="5">The sequence shown here is derived from an EMBL/GenBank/DDBJ whole genome shotgun (WGS) entry which is preliminary data.</text>
</comment>
<accession>A0AAD5R582</accession>
<evidence type="ECO:0000256" key="2">
    <source>
        <dbReference type="ARBA" id="ARBA00023157"/>
    </source>
</evidence>
<protein>
    <recommendedName>
        <fullName evidence="4">ShKT domain-containing protein</fullName>
    </recommendedName>
</protein>
<keyword evidence="6" id="KW-1185">Reference proteome</keyword>
<evidence type="ECO:0000256" key="1">
    <source>
        <dbReference type="ARBA" id="ARBA00022729"/>
    </source>
</evidence>
<evidence type="ECO:0000256" key="3">
    <source>
        <dbReference type="PROSITE-ProRule" id="PRU01005"/>
    </source>
</evidence>
<dbReference type="Pfam" id="PF01549">
    <property type="entry name" value="ShK"/>
    <property type="match status" value="3"/>
</dbReference>
<dbReference type="AlphaFoldDB" id="A0AAD5R582"/>
<dbReference type="PANTHER" id="PTHR46219:SF5">
    <property type="entry name" value="SHKT DOMAIN-CONTAINING PROTEIN"/>
    <property type="match status" value="1"/>
</dbReference>
<organism evidence="5 6">
    <name type="scientific">Parelaphostrongylus tenuis</name>
    <name type="common">Meningeal worm</name>
    <dbReference type="NCBI Taxonomy" id="148309"/>
    <lineage>
        <taxon>Eukaryota</taxon>
        <taxon>Metazoa</taxon>
        <taxon>Ecdysozoa</taxon>
        <taxon>Nematoda</taxon>
        <taxon>Chromadorea</taxon>
        <taxon>Rhabditida</taxon>
        <taxon>Rhabditina</taxon>
        <taxon>Rhabditomorpha</taxon>
        <taxon>Strongyloidea</taxon>
        <taxon>Metastrongylidae</taxon>
        <taxon>Parelaphostrongylus</taxon>
    </lineage>
</organism>
<proteinExistence type="predicted"/>
<name>A0AAD5R582_PARTN</name>
<dbReference type="PANTHER" id="PTHR46219">
    <property type="entry name" value="PROTEIN CBG11138"/>
    <property type="match status" value="1"/>
</dbReference>
<dbReference type="Proteomes" id="UP001196413">
    <property type="component" value="Unassembled WGS sequence"/>
</dbReference>
<sequence length="233" mass="25345">MNFVLIWHSFIDRRETTMLAYLSLITCFHLIQSQLQSCANGGIGPCVANMCPSPTATCITTANGQICCENSMIVNVTTTTPSTSTCVDLVNPRTGVSDCPNRANLCNNAVYFTLMTQQCPKTCNRCGNATAVAPACADLVNPRTGVSDCPRLQYLCNNSVYFTLMTQQCPRTCNRCPGTITTTPISTTVSNCRDLVNPTTGVSDCPRMASYCRNALYTTLMRQQCPRTCGYCV</sequence>
<dbReference type="PROSITE" id="PS51670">
    <property type="entry name" value="SHKT"/>
    <property type="match status" value="2"/>
</dbReference>
<dbReference type="InterPro" id="IPR003582">
    <property type="entry name" value="ShKT_dom"/>
</dbReference>
<evidence type="ECO:0000313" key="6">
    <source>
        <dbReference type="Proteomes" id="UP001196413"/>
    </source>
</evidence>
<dbReference type="SMART" id="SM00254">
    <property type="entry name" value="ShKT"/>
    <property type="match status" value="3"/>
</dbReference>
<dbReference type="Gene3D" id="1.10.10.1940">
    <property type="match status" value="3"/>
</dbReference>
<keyword evidence="1" id="KW-0732">Signal</keyword>
<gene>
    <name evidence="5" type="ORF">KIN20_031488</name>
</gene>